<protein>
    <submittedName>
        <fullName evidence="2">Uncharacterized protein</fullName>
    </submittedName>
</protein>
<dbReference type="PANTHER" id="PTHR33294">
    <property type="entry name" value="AWPM-19-LIKE FAMILY PROTEIN"/>
    <property type="match status" value="1"/>
</dbReference>
<dbReference type="AlphaFoldDB" id="A0AAW1I706"/>
<feature type="transmembrane region" description="Helical" evidence="1">
    <location>
        <begin position="97"/>
        <end position="116"/>
    </location>
</feature>
<accession>A0AAW1I706</accession>
<dbReference type="EMBL" id="JBDFQZ010000010">
    <property type="protein sequence ID" value="KAK9685010.1"/>
    <property type="molecule type" value="Genomic_DNA"/>
</dbReference>
<comment type="caution">
    <text evidence="2">The sequence shown here is derived from an EMBL/GenBank/DDBJ whole genome shotgun (WGS) entry which is preliminary data.</text>
</comment>
<reference evidence="2" key="1">
    <citation type="submission" date="2024-03" db="EMBL/GenBank/DDBJ databases">
        <title>WGS assembly of Saponaria officinalis var. Norfolk2.</title>
        <authorList>
            <person name="Jenkins J."/>
            <person name="Shu S."/>
            <person name="Grimwood J."/>
            <person name="Barry K."/>
            <person name="Goodstein D."/>
            <person name="Schmutz J."/>
            <person name="Leebens-Mack J."/>
            <person name="Osbourn A."/>
        </authorList>
    </citation>
    <scope>NUCLEOTIDE SEQUENCE [LARGE SCALE GENOMIC DNA]</scope>
    <source>
        <strain evidence="2">JIC</strain>
    </source>
</reference>
<name>A0AAW1I706_SAPOF</name>
<evidence type="ECO:0000256" key="1">
    <source>
        <dbReference type="SAM" id="Phobius"/>
    </source>
</evidence>
<keyword evidence="1" id="KW-1133">Transmembrane helix</keyword>
<dbReference type="PANTHER" id="PTHR33294:SF3">
    <property type="entry name" value="AWPM-19-LIKE FAMILY PROTEIN"/>
    <property type="match status" value="1"/>
</dbReference>
<evidence type="ECO:0000313" key="3">
    <source>
        <dbReference type="Proteomes" id="UP001443914"/>
    </source>
</evidence>
<dbReference type="Pfam" id="PF05512">
    <property type="entry name" value="AWPM-19"/>
    <property type="match status" value="1"/>
</dbReference>
<dbReference type="InterPro" id="IPR008390">
    <property type="entry name" value="AWPM-19"/>
</dbReference>
<proteinExistence type="predicted"/>
<keyword evidence="1" id="KW-0472">Membrane</keyword>
<organism evidence="2 3">
    <name type="scientific">Saponaria officinalis</name>
    <name type="common">Common soapwort</name>
    <name type="synonym">Lychnis saponaria</name>
    <dbReference type="NCBI Taxonomy" id="3572"/>
    <lineage>
        <taxon>Eukaryota</taxon>
        <taxon>Viridiplantae</taxon>
        <taxon>Streptophyta</taxon>
        <taxon>Embryophyta</taxon>
        <taxon>Tracheophyta</taxon>
        <taxon>Spermatophyta</taxon>
        <taxon>Magnoliopsida</taxon>
        <taxon>eudicotyledons</taxon>
        <taxon>Gunneridae</taxon>
        <taxon>Pentapetalae</taxon>
        <taxon>Caryophyllales</taxon>
        <taxon>Caryophyllaceae</taxon>
        <taxon>Caryophylleae</taxon>
        <taxon>Saponaria</taxon>
    </lineage>
</organism>
<feature type="transmembrane region" description="Helical" evidence="1">
    <location>
        <begin position="12"/>
        <end position="32"/>
    </location>
</feature>
<dbReference type="Proteomes" id="UP001443914">
    <property type="component" value="Unassembled WGS sequence"/>
</dbReference>
<gene>
    <name evidence="2" type="ORF">RND81_10G249600</name>
</gene>
<keyword evidence="3" id="KW-1185">Reference proteome</keyword>
<sequence>MASEGPRSAALLLLIVNLVLYFVIMVISGWAVNHAIENTHESASVLSIPARIFPIYFPIGNMATGFFIIFSLLVGVLGITTSILGMYNVMQWTASSLYAAATSSLAIWALTVLGMGLACKEINVGYTDSNLRTLEVIMIIVSGTQLVCMGAIHITADNVAETARRLHGGRV</sequence>
<feature type="transmembrane region" description="Helical" evidence="1">
    <location>
        <begin position="136"/>
        <end position="156"/>
    </location>
</feature>
<feature type="transmembrane region" description="Helical" evidence="1">
    <location>
        <begin position="52"/>
        <end position="85"/>
    </location>
</feature>
<keyword evidence="1" id="KW-0812">Transmembrane</keyword>
<evidence type="ECO:0000313" key="2">
    <source>
        <dbReference type="EMBL" id="KAK9685010.1"/>
    </source>
</evidence>